<evidence type="ECO:0000313" key="2">
    <source>
        <dbReference type="Proteomes" id="UP000075714"/>
    </source>
</evidence>
<comment type="caution">
    <text evidence="1">The sequence shown here is derived from an EMBL/GenBank/DDBJ whole genome shotgun (WGS) entry which is preliminary data.</text>
</comment>
<dbReference type="OrthoDB" id="194537at2759"/>
<reference evidence="2" key="1">
    <citation type="journal article" date="2016" name="Nat. Commun.">
        <title>The Gonium pectorale genome demonstrates co-option of cell cycle regulation during the evolution of multicellularity.</title>
        <authorList>
            <person name="Hanschen E.R."/>
            <person name="Marriage T.N."/>
            <person name="Ferris P.J."/>
            <person name="Hamaji T."/>
            <person name="Toyoda A."/>
            <person name="Fujiyama A."/>
            <person name="Neme R."/>
            <person name="Noguchi H."/>
            <person name="Minakuchi Y."/>
            <person name="Suzuki M."/>
            <person name="Kawai-Toyooka H."/>
            <person name="Smith D.R."/>
            <person name="Sparks H."/>
            <person name="Anderson J."/>
            <person name="Bakaric R."/>
            <person name="Luria V."/>
            <person name="Karger A."/>
            <person name="Kirschner M.W."/>
            <person name="Durand P.M."/>
            <person name="Michod R.E."/>
            <person name="Nozaki H."/>
            <person name="Olson B.J."/>
        </authorList>
    </citation>
    <scope>NUCLEOTIDE SEQUENCE [LARGE SCALE GENOMIC DNA]</scope>
    <source>
        <strain evidence="2">NIES-2863</strain>
    </source>
</reference>
<dbReference type="PANTHER" id="PTHR28069:SF2">
    <property type="entry name" value="GH20023P"/>
    <property type="match status" value="1"/>
</dbReference>
<protein>
    <submittedName>
        <fullName evidence="1">Uncharacterized protein</fullName>
    </submittedName>
</protein>
<dbReference type="AlphaFoldDB" id="A0A150H476"/>
<accession>A0A150H476</accession>
<proteinExistence type="predicted"/>
<dbReference type="EMBL" id="LSYV01000002">
    <property type="protein sequence ID" value="KXZ56852.1"/>
    <property type="molecule type" value="Genomic_DNA"/>
</dbReference>
<keyword evidence="2" id="KW-1185">Reference proteome</keyword>
<gene>
    <name evidence="1" type="ORF">GPECTOR_1g769</name>
</gene>
<evidence type="ECO:0000313" key="1">
    <source>
        <dbReference type="EMBL" id="KXZ56852.1"/>
    </source>
</evidence>
<dbReference type="Proteomes" id="UP000075714">
    <property type="component" value="Unassembled WGS sequence"/>
</dbReference>
<dbReference type="PANTHER" id="PTHR28069">
    <property type="entry name" value="GH20023P"/>
    <property type="match status" value="1"/>
</dbReference>
<name>A0A150H476_GONPE</name>
<organism evidence="1 2">
    <name type="scientific">Gonium pectorale</name>
    <name type="common">Green alga</name>
    <dbReference type="NCBI Taxonomy" id="33097"/>
    <lineage>
        <taxon>Eukaryota</taxon>
        <taxon>Viridiplantae</taxon>
        <taxon>Chlorophyta</taxon>
        <taxon>core chlorophytes</taxon>
        <taxon>Chlorophyceae</taxon>
        <taxon>CS clade</taxon>
        <taxon>Chlamydomonadales</taxon>
        <taxon>Volvocaceae</taxon>
        <taxon>Gonium</taxon>
    </lineage>
</organism>
<sequence>MDPTSADQVVADAIDHDVRILFVGPEVPDKLAGTEQEHGRCFMRFVQGTFDELSSGPRHSTPVPGGGNQAPDIYLAFNPGFTCPDYDWTPTLRKITSDNAGHRGVAGRGTARSVPVPPIVVATNTRMEALMEEEMLKDSGLRSKSPAYPNPYSSLKVIQSGTLANDLYRKNAWFVEYEHVGSKGTAASAKKQRQGGRPGAKGMAKRMAQALYDTCIVPVARLIRRR</sequence>